<accession>A0A6C0J8S8</accession>
<keyword evidence="2" id="KW-0949">S-adenosyl-L-methionine</keyword>
<evidence type="ECO:0000256" key="1">
    <source>
        <dbReference type="ARBA" id="ARBA00022679"/>
    </source>
</evidence>
<dbReference type="GO" id="GO:0071164">
    <property type="term" value="F:RNA cap trimethylguanosine synthase activity"/>
    <property type="evidence" value="ECO:0007669"/>
    <property type="project" value="TreeGrafter"/>
</dbReference>
<dbReference type="EMBL" id="MN740327">
    <property type="protein sequence ID" value="QHU00428.1"/>
    <property type="molecule type" value="Genomic_DNA"/>
</dbReference>
<protein>
    <recommendedName>
        <fullName evidence="3">TRM5/TYW2-like methyltransferase domain-containing protein</fullName>
    </recommendedName>
</protein>
<organism evidence="4">
    <name type="scientific">viral metagenome</name>
    <dbReference type="NCBI Taxonomy" id="1070528"/>
    <lineage>
        <taxon>unclassified sequences</taxon>
        <taxon>metagenomes</taxon>
        <taxon>organismal metagenomes</taxon>
    </lineage>
</organism>
<dbReference type="InterPro" id="IPR056743">
    <property type="entry name" value="TRM5-TYW2-like_MTfase"/>
</dbReference>
<reference evidence="4" key="1">
    <citation type="journal article" date="2020" name="Nature">
        <title>Giant virus diversity and host interactions through global metagenomics.</title>
        <authorList>
            <person name="Schulz F."/>
            <person name="Roux S."/>
            <person name="Paez-Espino D."/>
            <person name="Jungbluth S."/>
            <person name="Walsh D.A."/>
            <person name="Denef V.J."/>
            <person name="McMahon K.D."/>
            <person name="Konstantinidis K.T."/>
            <person name="Eloe-Fadrosh E.A."/>
            <person name="Kyrpides N.C."/>
            <person name="Woyke T."/>
        </authorList>
    </citation>
    <scope>NUCLEOTIDE SEQUENCE</scope>
    <source>
        <strain evidence="4">GVMAG-M-3300025860-20</strain>
    </source>
</reference>
<keyword evidence="1" id="KW-0808">Transferase</keyword>
<name>A0A6C0J8S8_9ZZZZ</name>
<dbReference type="CDD" id="cd02440">
    <property type="entry name" value="AdoMet_MTases"/>
    <property type="match status" value="1"/>
</dbReference>
<feature type="domain" description="TRM5/TYW2-like methyltransferase" evidence="3">
    <location>
        <begin position="29"/>
        <end position="106"/>
    </location>
</feature>
<dbReference type="Pfam" id="PF02475">
    <property type="entry name" value="TRM5-TYW2_MTfase"/>
    <property type="match status" value="1"/>
</dbReference>
<dbReference type="PANTHER" id="PTHR14741:SF32">
    <property type="entry name" value="TRIMETHYLGUANOSINE SYNTHASE"/>
    <property type="match status" value="1"/>
</dbReference>
<evidence type="ECO:0000313" key="4">
    <source>
        <dbReference type="EMBL" id="QHU00428.1"/>
    </source>
</evidence>
<sequence>MNSKIKYLLDNNPLWKYPNEKYLNYITPYSIANIIINEAVPYFNLDDKVVWDMFAGIGTDSIRLSARTGKVICSEIDTKTYKCFVDNIKGFNINNIISYNEDCSIAEHKVDIVYFDPPWGSEFVSGKEFSFDSVELSECTVTELMAKMYSMYPMIIKAPYLCNTVEKVVNEYDIMRIFTFSQQKVKFYFTKKKTIQ</sequence>
<dbReference type="SUPFAM" id="SSF53335">
    <property type="entry name" value="S-adenosyl-L-methionine-dependent methyltransferases"/>
    <property type="match status" value="1"/>
</dbReference>
<evidence type="ECO:0000259" key="3">
    <source>
        <dbReference type="Pfam" id="PF02475"/>
    </source>
</evidence>
<dbReference type="GO" id="GO:0003676">
    <property type="term" value="F:nucleic acid binding"/>
    <property type="evidence" value="ECO:0007669"/>
    <property type="project" value="InterPro"/>
</dbReference>
<dbReference type="InterPro" id="IPR029063">
    <property type="entry name" value="SAM-dependent_MTases_sf"/>
</dbReference>
<dbReference type="InterPro" id="IPR002052">
    <property type="entry name" value="DNA_methylase_N6_adenine_CS"/>
</dbReference>
<dbReference type="Gene3D" id="3.40.50.150">
    <property type="entry name" value="Vaccinia Virus protein VP39"/>
    <property type="match status" value="1"/>
</dbReference>
<dbReference type="GO" id="GO:0005634">
    <property type="term" value="C:nucleus"/>
    <property type="evidence" value="ECO:0007669"/>
    <property type="project" value="TreeGrafter"/>
</dbReference>
<evidence type="ECO:0000256" key="2">
    <source>
        <dbReference type="ARBA" id="ARBA00022691"/>
    </source>
</evidence>
<dbReference type="AlphaFoldDB" id="A0A6C0J8S8"/>
<dbReference type="PROSITE" id="PS00092">
    <property type="entry name" value="N6_MTASE"/>
    <property type="match status" value="1"/>
</dbReference>
<proteinExistence type="predicted"/>
<dbReference type="PANTHER" id="PTHR14741">
    <property type="entry name" value="S-ADENOSYLMETHIONINE-DEPENDENT METHYLTRANSFERASE RELATED"/>
    <property type="match status" value="1"/>
</dbReference>